<evidence type="ECO:0000256" key="2">
    <source>
        <dbReference type="ARBA" id="ARBA00022737"/>
    </source>
</evidence>
<reference evidence="7 8" key="1">
    <citation type="submission" date="2019-04" db="EMBL/GenBank/DDBJ databases">
        <authorList>
            <person name="Alioto T."/>
            <person name="Alioto T."/>
        </authorList>
    </citation>
    <scope>NUCLEOTIDE SEQUENCE [LARGE SCALE GENOMIC DNA]</scope>
</reference>
<dbReference type="PROSITE" id="PS50222">
    <property type="entry name" value="EF_HAND_2"/>
    <property type="match status" value="2"/>
</dbReference>
<dbReference type="CDD" id="cd00051">
    <property type="entry name" value="EFh"/>
    <property type="match status" value="1"/>
</dbReference>
<gene>
    <name evidence="6" type="ORF">GHT09_001130</name>
    <name evidence="7" type="ORF">MONAX_5E002211</name>
</gene>
<dbReference type="InterPro" id="IPR018247">
    <property type="entry name" value="EF_Hand_1_Ca_BS"/>
</dbReference>
<dbReference type="GO" id="GO:0005509">
    <property type="term" value="F:calcium ion binding"/>
    <property type="evidence" value="ECO:0007669"/>
    <property type="project" value="InterPro"/>
</dbReference>
<dbReference type="Proteomes" id="UP000335636">
    <property type="component" value="Unassembled WGS sequence"/>
</dbReference>
<evidence type="ECO:0000313" key="7">
    <source>
        <dbReference type="EMBL" id="VTJ51149.1"/>
    </source>
</evidence>
<reference evidence="6" key="2">
    <citation type="submission" date="2020-08" db="EMBL/GenBank/DDBJ databases">
        <authorList>
            <person name="Shumante A."/>
            <person name="Zimin A.V."/>
            <person name="Puiu D."/>
            <person name="Salzberg S.L."/>
        </authorList>
    </citation>
    <scope>NUCLEOTIDE SEQUENCE</scope>
    <source>
        <strain evidence="6">WC2-LM</strain>
        <tissue evidence="6">Liver</tissue>
    </source>
</reference>
<dbReference type="PANTHER" id="PTHR45917:SF4">
    <property type="entry name" value="CALCIUM-BINDING PROTEIN 4"/>
    <property type="match status" value="1"/>
</dbReference>
<keyword evidence="8" id="KW-1185">Reference proteome</keyword>
<evidence type="ECO:0000313" key="6">
    <source>
        <dbReference type="EMBL" id="KAF7467680.1"/>
    </source>
</evidence>
<feature type="domain" description="EF-hand" evidence="5">
    <location>
        <begin position="109"/>
        <end position="141"/>
    </location>
</feature>
<dbReference type="InterPro" id="IPR043582">
    <property type="entry name" value="CaBP1/2/4/5"/>
</dbReference>
<evidence type="ECO:0000259" key="5">
    <source>
        <dbReference type="PROSITE" id="PS50222"/>
    </source>
</evidence>
<dbReference type="GO" id="GO:0007601">
    <property type="term" value="P:visual perception"/>
    <property type="evidence" value="ECO:0007669"/>
    <property type="project" value="TreeGrafter"/>
</dbReference>
<dbReference type="AlphaFoldDB" id="A0A5E4A284"/>
<keyword evidence="1" id="KW-0479">Metal-binding</keyword>
<keyword evidence="3" id="KW-0106">Calcium</keyword>
<sequence length="141" mass="15585">MSHLGPDCDTVSGSTVGGCVDFEEFVELIGPKLREETAHMLGVRELRIAFQEVWRLGGPRGAGLDNVTSGRLVASVFRMRPRDFDRDKDGRITVTELQQAAPPLLGESLEGSELDEMLRDMDLNGDGTIDFDEFVMMLSTH</sequence>
<keyword evidence="2" id="KW-0677">Repeat</keyword>
<evidence type="ECO:0000256" key="3">
    <source>
        <dbReference type="ARBA" id="ARBA00022837"/>
    </source>
</evidence>
<dbReference type="InterPro" id="IPR011992">
    <property type="entry name" value="EF-hand-dom_pair"/>
</dbReference>
<evidence type="ECO:0000313" key="8">
    <source>
        <dbReference type="Proteomes" id="UP000335636"/>
    </source>
</evidence>
<feature type="domain" description="EF-hand" evidence="5">
    <location>
        <begin position="82"/>
        <end position="107"/>
    </location>
</feature>
<evidence type="ECO:0000256" key="4">
    <source>
        <dbReference type="ARBA" id="ARBA00072320"/>
    </source>
</evidence>
<dbReference type="SUPFAM" id="SSF47473">
    <property type="entry name" value="EF-hand"/>
    <property type="match status" value="1"/>
</dbReference>
<proteinExistence type="predicted"/>
<evidence type="ECO:0000256" key="1">
    <source>
        <dbReference type="ARBA" id="ARBA00022723"/>
    </source>
</evidence>
<dbReference type="Gene3D" id="1.10.238.10">
    <property type="entry name" value="EF-hand"/>
    <property type="match status" value="1"/>
</dbReference>
<dbReference type="Proteomes" id="UP000662637">
    <property type="component" value="Unassembled WGS sequence"/>
</dbReference>
<dbReference type="SMART" id="SM00054">
    <property type="entry name" value="EFh"/>
    <property type="match status" value="2"/>
</dbReference>
<dbReference type="EMBL" id="CABDUW010000002">
    <property type="protein sequence ID" value="VTJ51149.1"/>
    <property type="molecule type" value="Genomic_DNA"/>
</dbReference>
<dbReference type="GO" id="GO:0005737">
    <property type="term" value="C:cytoplasm"/>
    <property type="evidence" value="ECO:0007669"/>
    <property type="project" value="TreeGrafter"/>
</dbReference>
<dbReference type="Pfam" id="PF13499">
    <property type="entry name" value="EF-hand_7"/>
    <property type="match status" value="1"/>
</dbReference>
<dbReference type="PANTHER" id="PTHR45917">
    <property type="entry name" value="CALCIUM-BINDING PROTEIN 1-RELATED"/>
    <property type="match status" value="1"/>
</dbReference>
<protein>
    <recommendedName>
        <fullName evidence="4">EF-hand calcium-binding domain-containing protein 11</fullName>
    </recommendedName>
</protein>
<accession>A0A5E4A284</accession>
<dbReference type="GO" id="GO:0005246">
    <property type="term" value="F:calcium channel regulator activity"/>
    <property type="evidence" value="ECO:0007669"/>
    <property type="project" value="TreeGrafter"/>
</dbReference>
<dbReference type="PROSITE" id="PS00018">
    <property type="entry name" value="EF_HAND_1"/>
    <property type="match status" value="2"/>
</dbReference>
<dbReference type="InterPro" id="IPR002048">
    <property type="entry name" value="EF_hand_dom"/>
</dbReference>
<organism evidence="7 8">
    <name type="scientific">Marmota monax</name>
    <name type="common">Woodchuck</name>
    <dbReference type="NCBI Taxonomy" id="9995"/>
    <lineage>
        <taxon>Eukaryota</taxon>
        <taxon>Metazoa</taxon>
        <taxon>Chordata</taxon>
        <taxon>Craniata</taxon>
        <taxon>Vertebrata</taxon>
        <taxon>Euteleostomi</taxon>
        <taxon>Mammalia</taxon>
        <taxon>Eutheria</taxon>
        <taxon>Euarchontoglires</taxon>
        <taxon>Glires</taxon>
        <taxon>Rodentia</taxon>
        <taxon>Sciuromorpha</taxon>
        <taxon>Sciuridae</taxon>
        <taxon>Xerinae</taxon>
        <taxon>Marmotini</taxon>
        <taxon>Marmota</taxon>
    </lineage>
</organism>
<name>A0A5E4A284_MARMO</name>
<dbReference type="FunFam" id="1.10.238.10:FF:000003">
    <property type="entry name" value="Calmodulin A"/>
    <property type="match status" value="1"/>
</dbReference>
<dbReference type="EMBL" id="WJEC01007802">
    <property type="protein sequence ID" value="KAF7467680.1"/>
    <property type="molecule type" value="Genomic_DNA"/>
</dbReference>